<comment type="caution">
    <text evidence="2">The sequence shown here is derived from an EMBL/GenBank/DDBJ whole genome shotgun (WGS) entry which is preliminary data.</text>
</comment>
<dbReference type="EMBL" id="JAMLDX010000015">
    <property type="protein sequence ID" value="MCP3732121.1"/>
    <property type="molecule type" value="Genomic_DNA"/>
</dbReference>
<evidence type="ECO:0000259" key="1">
    <source>
        <dbReference type="Pfam" id="PF07045"/>
    </source>
</evidence>
<organism evidence="2 3">
    <name type="scientific">Sphingomonas tagetis</name>
    <dbReference type="NCBI Taxonomy" id="2949092"/>
    <lineage>
        <taxon>Bacteria</taxon>
        <taxon>Pseudomonadati</taxon>
        <taxon>Pseudomonadota</taxon>
        <taxon>Alphaproteobacteria</taxon>
        <taxon>Sphingomonadales</taxon>
        <taxon>Sphingomonadaceae</taxon>
        <taxon>Sphingomonas</taxon>
    </lineage>
</organism>
<evidence type="ECO:0000313" key="3">
    <source>
        <dbReference type="Proteomes" id="UP001139451"/>
    </source>
</evidence>
<evidence type="ECO:0000313" key="2">
    <source>
        <dbReference type="EMBL" id="MCP3732121.1"/>
    </source>
</evidence>
<dbReference type="RefSeq" id="WP_254295275.1">
    <property type="nucleotide sequence ID" value="NZ_JAMLDX010000015.1"/>
</dbReference>
<gene>
    <name evidence="2" type="ORF">M9978_16995</name>
</gene>
<dbReference type="Pfam" id="PF07045">
    <property type="entry name" value="DUF1330"/>
    <property type="match status" value="1"/>
</dbReference>
<sequence length="101" mass="11462">MADDDVSARPAIVVVEIREIHDAEAMRAYQLGVRKHMSQFGGEVIGRDAETVFGDPSFATLVVQRWPSRAAFREWQDSETYRPLRTLRDRAMDVRIAVLSA</sequence>
<name>A0A9X2HJ34_9SPHN</name>
<dbReference type="SUPFAM" id="SSF54909">
    <property type="entry name" value="Dimeric alpha+beta barrel"/>
    <property type="match status" value="1"/>
</dbReference>
<protein>
    <submittedName>
        <fullName evidence="2">DUF1330 domain-containing protein</fullName>
    </submittedName>
</protein>
<dbReference type="InterPro" id="IPR010753">
    <property type="entry name" value="DUF1330"/>
</dbReference>
<feature type="domain" description="DUF1330" evidence="1">
    <location>
        <begin position="13"/>
        <end position="99"/>
    </location>
</feature>
<dbReference type="InterPro" id="IPR011008">
    <property type="entry name" value="Dimeric_a/b-barrel"/>
</dbReference>
<accession>A0A9X2HJ34</accession>
<proteinExistence type="predicted"/>
<dbReference type="AlphaFoldDB" id="A0A9X2HJ34"/>
<dbReference type="Gene3D" id="3.30.70.100">
    <property type="match status" value="1"/>
</dbReference>
<dbReference type="Proteomes" id="UP001139451">
    <property type="component" value="Unassembled WGS sequence"/>
</dbReference>
<keyword evidence="3" id="KW-1185">Reference proteome</keyword>
<reference evidence="2" key="1">
    <citation type="submission" date="2022-05" db="EMBL/GenBank/DDBJ databases">
        <title>Sphingomonas sp. strain MG17 Genome sequencing and assembly.</title>
        <authorList>
            <person name="Kim I."/>
        </authorList>
    </citation>
    <scope>NUCLEOTIDE SEQUENCE</scope>
    <source>
        <strain evidence="2">MG17</strain>
    </source>
</reference>